<protein>
    <submittedName>
        <fullName evidence="1">Uncharacterized protein</fullName>
    </submittedName>
</protein>
<accession>A0ABT9FXT7</accession>
<dbReference type="EMBL" id="JAPCKK010000034">
    <property type="protein sequence ID" value="MDP4099459.1"/>
    <property type="molecule type" value="Genomic_DNA"/>
</dbReference>
<comment type="caution">
    <text evidence="1">The sequence shown here is derived from an EMBL/GenBank/DDBJ whole genome shotgun (WGS) entry which is preliminary data.</text>
</comment>
<proteinExistence type="predicted"/>
<gene>
    <name evidence="1" type="ORF">OIN60_22335</name>
</gene>
<organism evidence="1 2">
    <name type="scientific">Paenibacillus zeirhizosphaerae</name>
    <dbReference type="NCBI Taxonomy" id="2987519"/>
    <lineage>
        <taxon>Bacteria</taxon>
        <taxon>Bacillati</taxon>
        <taxon>Bacillota</taxon>
        <taxon>Bacilli</taxon>
        <taxon>Bacillales</taxon>
        <taxon>Paenibacillaceae</taxon>
        <taxon>Paenibacillus</taxon>
    </lineage>
</organism>
<name>A0ABT9FXT7_9BACL</name>
<dbReference type="Proteomes" id="UP001241848">
    <property type="component" value="Unassembled WGS sequence"/>
</dbReference>
<evidence type="ECO:0000313" key="2">
    <source>
        <dbReference type="Proteomes" id="UP001241848"/>
    </source>
</evidence>
<dbReference type="RefSeq" id="WP_305757068.1">
    <property type="nucleotide sequence ID" value="NZ_JAPCKK010000034.1"/>
</dbReference>
<reference evidence="1 2" key="1">
    <citation type="submission" date="2022-10" db="EMBL/GenBank/DDBJ databases">
        <title>Paenibacillus description and whole genome data of maize root bacterial community.</title>
        <authorList>
            <person name="Marton D."/>
            <person name="Farkas M."/>
            <person name="Cserhati M."/>
        </authorList>
    </citation>
    <scope>NUCLEOTIDE SEQUENCE [LARGE SCALE GENOMIC DNA]</scope>
    <source>
        <strain evidence="1 2">P96</strain>
    </source>
</reference>
<evidence type="ECO:0000313" key="1">
    <source>
        <dbReference type="EMBL" id="MDP4099459.1"/>
    </source>
</evidence>
<keyword evidence="2" id="KW-1185">Reference proteome</keyword>
<sequence>MFHLNRRIGAIDKTPAVEVGNNLILAGKLWAIESIDHKKDKVYVIPAIAAKKPVFLGSGGTIHQKISEKMQEVLCSSNSYSYLNDAATLELKGLREIYAQLGVMPDQRVVFSGKNETLIELFAGTVISNTLMWMIRAMGVEQVTTTGLDHIKLAGRQEGILELLESISNRQWNTQELWDITFPYEIYRTKFSFYLSEDQQKELHVSAMVDVDRTVEFLRGKQFILSRC</sequence>